<accession>A0AAQ4EG63</accession>
<comment type="caution">
    <text evidence="2">The sequence shown here is derived from an EMBL/GenBank/DDBJ whole genome shotgun (WGS) entry which is preliminary data.</text>
</comment>
<protein>
    <submittedName>
        <fullName evidence="2">Uncharacterized protein</fullName>
    </submittedName>
</protein>
<dbReference type="AlphaFoldDB" id="A0AAQ4EG63"/>
<feature type="non-terminal residue" evidence="2">
    <location>
        <position position="1"/>
    </location>
</feature>
<evidence type="ECO:0000256" key="1">
    <source>
        <dbReference type="SAM" id="MobiDB-lite"/>
    </source>
</evidence>
<reference evidence="2 3" key="1">
    <citation type="journal article" date="2023" name="Arcadia Sci">
        <title>De novo assembly of a long-read Amblyomma americanum tick genome.</title>
        <authorList>
            <person name="Chou S."/>
            <person name="Poskanzer K.E."/>
            <person name="Rollins M."/>
            <person name="Thuy-Boun P.S."/>
        </authorList>
    </citation>
    <scope>NUCLEOTIDE SEQUENCE [LARGE SCALE GENOMIC DNA]</scope>
    <source>
        <strain evidence="2">F_SG_1</strain>
        <tissue evidence="2">Salivary glands</tissue>
    </source>
</reference>
<evidence type="ECO:0000313" key="2">
    <source>
        <dbReference type="EMBL" id="KAK8773795.1"/>
    </source>
</evidence>
<keyword evidence="3" id="KW-1185">Reference proteome</keyword>
<evidence type="ECO:0000313" key="3">
    <source>
        <dbReference type="Proteomes" id="UP001321473"/>
    </source>
</evidence>
<name>A0AAQ4EG63_AMBAM</name>
<feature type="region of interest" description="Disordered" evidence="1">
    <location>
        <begin position="25"/>
        <end position="60"/>
    </location>
</feature>
<dbReference type="EMBL" id="JARKHS020016343">
    <property type="protein sequence ID" value="KAK8773795.1"/>
    <property type="molecule type" value="Genomic_DNA"/>
</dbReference>
<proteinExistence type="predicted"/>
<dbReference type="Proteomes" id="UP001321473">
    <property type="component" value="Unassembled WGS sequence"/>
</dbReference>
<gene>
    <name evidence="2" type="ORF">V5799_011672</name>
</gene>
<organism evidence="2 3">
    <name type="scientific">Amblyomma americanum</name>
    <name type="common">Lone star tick</name>
    <dbReference type="NCBI Taxonomy" id="6943"/>
    <lineage>
        <taxon>Eukaryota</taxon>
        <taxon>Metazoa</taxon>
        <taxon>Ecdysozoa</taxon>
        <taxon>Arthropoda</taxon>
        <taxon>Chelicerata</taxon>
        <taxon>Arachnida</taxon>
        <taxon>Acari</taxon>
        <taxon>Parasitiformes</taxon>
        <taxon>Ixodida</taxon>
        <taxon>Ixodoidea</taxon>
        <taxon>Ixodidae</taxon>
        <taxon>Amblyomminae</taxon>
        <taxon>Amblyomma</taxon>
    </lineage>
</organism>
<sequence>PSQRPRHQTPGDPLEREALRVQGVRKGCQTEAAPHQPPADPLEEETSRVHRLRTALQTRL</sequence>